<proteinExistence type="predicted"/>
<dbReference type="AlphaFoldDB" id="A0A6J7LGV0"/>
<dbReference type="SMART" id="SM00382">
    <property type="entry name" value="AAA"/>
    <property type="match status" value="1"/>
</dbReference>
<dbReference type="Pfam" id="PF12102">
    <property type="entry name" value="MrcB_N"/>
    <property type="match status" value="1"/>
</dbReference>
<gene>
    <name evidence="2" type="ORF">UFOPK3772_02986</name>
</gene>
<name>A0A6J7LGV0_9ZZZZ</name>
<accession>A0A6J7LGV0</accession>
<feature type="domain" description="AAA+ ATPase" evidence="1">
    <location>
        <begin position="228"/>
        <end position="413"/>
    </location>
</feature>
<dbReference type="Gene3D" id="3.30.920.90">
    <property type="match status" value="1"/>
</dbReference>
<protein>
    <submittedName>
        <fullName evidence="2">Unannotated protein</fullName>
    </submittedName>
</protein>
<evidence type="ECO:0000313" key="2">
    <source>
        <dbReference type="EMBL" id="CAB4967566.1"/>
    </source>
</evidence>
<dbReference type="InterPro" id="IPR003593">
    <property type="entry name" value="AAA+_ATPase"/>
</dbReference>
<dbReference type="InterPro" id="IPR052934">
    <property type="entry name" value="Methyl-DNA_Rec/Restrict_Enz"/>
</dbReference>
<dbReference type="SUPFAM" id="SSF52540">
    <property type="entry name" value="P-loop containing nucleoside triphosphate hydrolases"/>
    <property type="match status" value="1"/>
</dbReference>
<dbReference type="PANTHER" id="PTHR37291">
    <property type="entry name" value="5-METHYLCYTOSINE-SPECIFIC RESTRICTION ENZYME B"/>
    <property type="match status" value="1"/>
</dbReference>
<dbReference type="Pfam" id="PF07728">
    <property type="entry name" value="AAA_5"/>
    <property type="match status" value="1"/>
</dbReference>
<dbReference type="Gene3D" id="3.40.50.300">
    <property type="entry name" value="P-loop containing nucleotide triphosphate hydrolases"/>
    <property type="match status" value="1"/>
</dbReference>
<dbReference type="EMBL" id="CAFBNE010000143">
    <property type="protein sequence ID" value="CAB4967566.1"/>
    <property type="molecule type" value="Genomic_DNA"/>
</dbReference>
<dbReference type="GO" id="GO:0016887">
    <property type="term" value="F:ATP hydrolysis activity"/>
    <property type="evidence" value="ECO:0007669"/>
    <property type="project" value="InterPro"/>
</dbReference>
<dbReference type="InterPro" id="IPR021961">
    <property type="entry name" value="McrB_DNA-bd"/>
</dbReference>
<reference evidence="2" key="1">
    <citation type="submission" date="2020-05" db="EMBL/GenBank/DDBJ databases">
        <authorList>
            <person name="Chiriac C."/>
            <person name="Salcher M."/>
            <person name="Ghai R."/>
            <person name="Kavagutti S V."/>
        </authorList>
    </citation>
    <scope>NUCLEOTIDE SEQUENCE</scope>
</reference>
<dbReference type="GO" id="GO:0005524">
    <property type="term" value="F:ATP binding"/>
    <property type="evidence" value="ECO:0007669"/>
    <property type="project" value="InterPro"/>
</dbReference>
<dbReference type="InterPro" id="IPR027417">
    <property type="entry name" value="P-loop_NTPase"/>
</dbReference>
<dbReference type="PANTHER" id="PTHR37291:SF1">
    <property type="entry name" value="TYPE IV METHYL-DIRECTED RESTRICTION ENZYME ECOKMCRB SUBUNIT"/>
    <property type="match status" value="1"/>
</dbReference>
<sequence>MDLSEALSAVLAAQQQFPLGTTLKANDPAVVLRTDAQKVLKSEMQRSIASMGDAAPPAVGAWNVGFGGAQGIASPVAWNRVYDNTSPSATDNWYVVFLFAEDGQRVFLTVARGSTTANARTREEVRAMRLRISGTSSEDSPLVDAKGEPLLGSSAKSREYAGTTAWAKGYFVSDLAAASLESLEGDLRQALLRLVVVREAVASAASSAAPPMPSPPGSNLEVVDKIRAYRNVIVEGVAGTGKSFLLERLRDEFGAENVAVVVFHPATAYEDFVEGLRPEGLAFVPRDGVFLQICRRAAAAGETAREFVLVIDEVNRANTAKVLGDLLYSMEPSKRVPVEAAHAVLSAGADDPDVDVPWVTLQLQRTDDEGQEYRQRLCVPQNLYIVGTMNTTDRSVGTIDLALRRRFVFERMEPLIADRLRAMISRTDLNDDIETWATLNRRLAAQVGPDAVLGHSYFFDYRSASERAPAGTLNIWRDLLLPQLAEVVVSFNALDKISDLTEGLITGGHSLVVVGAGLDAFPMIRDS</sequence>
<evidence type="ECO:0000259" key="1">
    <source>
        <dbReference type="SMART" id="SM00382"/>
    </source>
</evidence>
<dbReference type="InterPro" id="IPR011704">
    <property type="entry name" value="ATPase_dyneun-rel_AAA"/>
</dbReference>
<organism evidence="2">
    <name type="scientific">freshwater metagenome</name>
    <dbReference type="NCBI Taxonomy" id="449393"/>
    <lineage>
        <taxon>unclassified sequences</taxon>
        <taxon>metagenomes</taxon>
        <taxon>ecological metagenomes</taxon>
    </lineage>
</organism>